<evidence type="ECO:0000313" key="3">
    <source>
        <dbReference type="Proteomes" id="UP000636479"/>
    </source>
</evidence>
<dbReference type="RefSeq" id="XP_037223742.1">
    <property type="nucleotide sequence ID" value="XM_037360857.1"/>
</dbReference>
<dbReference type="OrthoDB" id="5314275at2759"/>
<sequence length="295" mass="31200">MILLPEDDGDAHGEKGEGGGTGTAAQFAPGSPYPSATVRSWATYPGAASSLSPASEYSTLSPAWRSAPPAASDGHLPLSPHSPAHSHSHSHSHSALNLHPVTVVGPAQPASLTRPRAAVAPAAFAPMFLLAEGNSLKRGFPVIPPPSGQSPHPFSVHDVGEGDWREFLDELRTAARLTERDRQNAYRVPILSMLPVINAAIASALRHHMQGKKAALVALLVDKWNHHFFHARSLEVILMRGQSRLSGQSDKPVPGLHTPRTVRFAAPPLAAAGTGKEGDGDGEKTYRLFVVSMVA</sequence>
<dbReference type="InterPro" id="IPR028018">
    <property type="entry name" value="DUF4646"/>
</dbReference>
<evidence type="ECO:0000313" key="2">
    <source>
        <dbReference type="EMBL" id="KAF7310292.1"/>
    </source>
</evidence>
<feature type="region of interest" description="Disordered" evidence="1">
    <location>
        <begin position="1"/>
        <end position="32"/>
    </location>
</feature>
<feature type="compositionally biased region" description="Low complexity" evidence="1">
    <location>
        <begin position="61"/>
        <end position="83"/>
    </location>
</feature>
<proteinExistence type="predicted"/>
<keyword evidence="3" id="KW-1185">Reference proteome</keyword>
<gene>
    <name evidence="2" type="ORF">MIND_00403200</name>
</gene>
<dbReference type="GeneID" id="59343373"/>
<dbReference type="Pfam" id="PF15496">
    <property type="entry name" value="DUF4646"/>
    <property type="match status" value="1"/>
</dbReference>
<reference evidence="2" key="1">
    <citation type="submission" date="2020-05" db="EMBL/GenBank/DDBJ databases">
        <title>Mycena genomes resolve the evolution of fungal bioluminescence.</title>
        <authorList>
            <person name="Tsai I.J."/>
        </authorList>
    </citation>
    <scope>NUCLEOTIDE SEQUENCE</scope>
    <source>
        <strain evidence="2">171206Taipei</strain>
    </source>
</reference>
<comment type="caution">
    <text evidence="2">The sequence shown here is derived from an EMBL/GenBank/DDBJ whole genome shotgun (WGS) entry which is preliminary data.</text>
</comment>
<dbReference type="AlphaFoldDB" id="A0A8H6WA21"/>
<name>A0A8H6WA21_9AGAR</name>
<accession>A0A8H6WA21</accession>
<protein>
    <submittedName>
        <fullName evidence="2">Uncharacterized protein</fullName>
    </submittedName>
</protein>
<feature type="region of interest" description="Disordered" evidence="1">
    <location>
        <begin position="59"/>
        <end position="94"/>
    </location>
</feature>
<dbReference type="EMBL" id="JACAZF010000003">
    <property type="protein sequence ID" value="KAF7310292.1"/>
    <property type="molecule type" value="Genomic_DNA"/>
</dbReference>
<organism evidence="2 3">
    <name type="scientific">Mycena indigotica</name>
    <dbReference type="NCBI Taxonomy" id="2126181"/>
    <lineage>
        <taxon>Eukaryota</taxon>
        <taxon>Fungi</taxon>
        <taxon>Dikarya</taxon>
        <taxon>Basidiomycota</taxon>
        <taxon>Agaricomycotina</taxon>
        <taxon>Agaricomycetes</taxon>
        <taxon>Agaricomycetidae</taxon>
        <taxon>Agaricales</taxon>
        <taxon>Marasmiineae</taxon>
        <taxon>Mycenaceae</taxon>
        <taxon>Mycena</taxon>
    </lineage>
</organism>
<evidence type="ECO:0000256" key="1">
    <source>
        <dbReference type="SAM" id="MobiDB-lite"/>
    </source>
</evidence>
<dbReference type="Proteomes" id="UP000636479">
    <property type="component" value="Unassembled WGS sequence"/>
</dbReference>